<proteinExistence type="inferred from homology"/>
<dbReference type="Gene3D" id="3.40.50.880">
    <property type="match status" value="1"/>
</dbReference>
<dbReference type="PANTHER" id="PTHR48094:SF11">
    <property type="entry name" value="GLUTATHIONE-INDEPENDENT GLYOXALASE HSP31-RELATED"/>
    <property type="match status" value="1"/>
</dbReference>
<feature type="domain" description="DJ-1/PfpI" evidence="4">
    <location>
        <begin position="26"/>
        <end position="223"/>
    </location>
</feature>
<dbReference type="PANTHER" id="PTHR48094">
    <property type="entry name" value="PROTEIN/NUCLEIC ACID DEGLYCASE DJ-1-RELATED"/>
    <property type="match status" value="1"/>
</dbReference>
<keyword evidence="1" id="KW-0346">Stress response</keyword>
<dbReference type="Proteomes" id="UP001160625">
    <property type="component" value="Unassembled WGS sequence"/>
</dbReference>
<dbReference type="RefSeq" id="WP_281043460.1">
    <property type="nucleotide sequence ID" value="NZ_JARYGZ010000001.1"/>
</dbReference>
<comment type="caution">
    <text evidence="5">The sequence shown here is derived from an EMBL/GenBank/DDBJ whole genome shotgun (WGS) entry which is preliminary data.</text>
</comment>
<keyword evidence="2" id="KW-0456">Lyase</keyword>
<keyword evidence="6" id="KW-1185">Reference proteome</keyword>
<dbReference type="EMBL" id="JARYGZ010000001">
    <property type="protein sequence ID" value="MDH7638145.1"/>
    <property type="molecule type" value="Genomic_DNA"/>
</dbReference>
<dbReference type="SUPFAM" id="SSF52317">
    <property type="entry name" value="Class I glutamine amidotransferase-like"/>
    <property type="match status" value="1"/>
</dbReference>
<evidence type="ECO:0000313" key="6">
    <source>
        <dbReference type="Proteomes" id="UP001160625"/>
    </source>
</evidence>
<evidence type="ECO:0000256" key="3">
    <source>
        <dbReference type="ARBA" id="ARBA00038493"/>
    </source>
</evidence>
<dbReference type="Pfam" id="PF01965">
    <property type="entry name" value="DJ-1_PfpI"/>
    <property type="match status" value="1"/>
</dbReference>
<evidence type="ECO:0000259" key="4">
    <source>
        <dbReference type="Pfam" id="PF01965"/>
    </source>
</evidence>
<dbReference type="InterPro" id="IPR050325">
    <property type="entry name" value="Prot/Nucl_acid_deglycase"/>
</dbReference>
<evidence type="ECO:0000256" key="2">
    <source>
        <dbReference type="ARBA" id="ARBA00023239"/>
    </source>
</evidence>
<accession>A0ABT6MYK9</accession>
<evidence type="ECO:0000256" key="1">
    <source>
        <dbReference type="ARBA" id="ARBA00023016"/>
    </source>
</evidence>
<sequence length="227" mass="23992">MKILIILNSHDRIGDSDRRTGLWFEELTTPYYAFLDAGAQVDIASVAGGKVPIDPHSIEEADKNPASVTRFLADAAAMAKIGSSPAIADVSVDDVDAVFLPGGHGTMWDMPENATLGALLSDPWAKGKVVAAVCHGPAGLVGAKDETGKPLVAGRPVAAFTNEEEEMAGLTKQVPFLLETRMRELGAHYESGAAFRPFARRAGKLVTGQNPQSSEEVARLVLEAARG</sequence>
<comment type="similarity">
    <text evidence="3">Belongs to the peptidase C56 family. HSP31-like subfamily.</text>
</comment>
<organism evidence="5 6">
    <name type="scientific">Sphingomonas oryzagri</name>
    <dbReference type="NCBI Taxonomy" id="3042314"/>
    <lineage>
        <taxon>Bacteria</taxon>
        <taxon>Pseudomonadati</taxon>
        <taxon>Pseudomonadota</taxon>
        <taxon>Alphaproteobacteria</taxon>
        <taxon>Sphingomonadales</taxon>
        <taxon>Sphingomonadaceae</taxon>
        <taxon>Sphingomonas</taxon>
    </lineage>
</organism>
<gene>
    <name evidence="5" type="ORF">QGN17_05335</name>
</gene>
<protein>
    <submittedName>
        <fullName evidence="5">Type 1 glutamine amidotransferase domain-containing protein</fullName>
    </submittedName>
</protein>
<dbReference type="InterPro" id="IPR029062">
    <property type="entry name" value="Class_I_gatase-like"/>
</dbReference>
<evidence type="ECO:0000313" key="5">
    <source>
        <dbReference type="EMBL" id="MDH7638145.1"/>
    </source>
</evidence>
<dbReference type="CDD" id="cd03141">
    <property type="entry name" value="GATase1_Hsp31_like"/>
    <property type="match status" value="1"/>
</dbReference>
<reference evidence="5" key="1">
    <citation type="submission" date="2023-04" db="EMBL/GenBank/DDBJ databases">
        <title>Sphingomonas sp. MAHUQ-71 isolated from rice field.</title>
        <authorList>
            <person name="Huq M.A."/>
        </authorList>
    </citation>
    <scope>NUCLEOTIDE SEQUENCE</scope>
    <source>
        <strain evidence="5">MAHUQ-71</strain>
    </source>
</reference>
<name>A0ABT6MYK9_9SPHN</name>
<keyword evidence="5" id="KW-0315">Glutamine amidotransferase</keyword>
<dbReference type="InterPro" id="IPR002818">
    <property type="entry name" value="DJ-1/PfpI"/>
</dbReference>